<dbReference type="EMBL" id="CAJOBB010002564">
    <property type="protein sequence ID" value="CAF3979967.1"/>
    <property type="molecule type" value="Genomic_DNA"/>
</dbReference>
<comment type="caution">
    <text evidence="2">The sequence shown here is derived from an EMBL/GenBank/DDBJ whole genome shotgun (WGS) entry which is preliminary data.</text>
</comment>
<dbReference type="Pfam" id="PF01875">
    <property type="entry name" value="Memo"/>
    <property type="match status" value="1"/>
</dbReference>
<dbReference type="AlphaFoldDB" id="A0A814LIF5"/>
<dbReference type="Proteomes" id="UP000663868">
    <property type="component" value="Unassembled WGS sequence"/>
</dbReference>
<proteinExistence type="inferred from homology"/>
<dbReference type="PANTHER" id="PTHR11060">
    <property type="entry name" value="PROTEIN MEMO1"/>
    <property type="match status" value="1"/>
</dbReference>
<accession>A0A814LIF5</accession>
<evidence type="ECO:0000313" key="2">
    <source>
        <dbReference type="EMBL" id="CAF1063751.1"/>
    </source>
</evidence>
<evidence type="ECO:0000313" key="3">
    <source>
        <dbReference type="EMBL" id="CAF3979967.1"/>
    </source>
</evidence>
<comment type="similarity">
    <text evidence="1">Belongs to the MEMO1 family.</text>
</comment>
<dbReference type="Proteomes" id="UP000663860">
    <property type="component" value="Unassembled WGS sequence"/>
</dbReference>
<reference evidence="2" key="1">
    <citation type="submission" date="2021-02" db="EMBL/GenBank/DDBJ databases">
        <authorList>
            <person name="Nowell W R."/>
        </authorList>
    </citation>
    <scope>NUCLEOTIDE SEQUENCE</scope>
</reference>
<dbReference type="Gene3D" id="3.40.830.10">
    <property type="entry name" value="LigB-like"/>
    <property type="match status" value="1"/>
</dbReference>
<dbReference type="CDD" id="cd07361">
    <property type="entry name" value="MEMO_like"/>
    <property type="match status" value="1"/>
</dbReference>
<evidence type="ECO:0000256" key="1">
    <source>
        <dbReference type="ARBA" id="ARBA00006315"/>
    </source>
</evidence>
<organism evidence="2 4">
    <name type="scientific">Adineta steineri</name>
    <dbReference type="NCBI Taxonomy" id="433720"/>
    <lineage>
        <taxon>Eukaryota</taxon>
        <taxon>Metazoa</taxon>
        <taxon>Spiralia</taxon>
        <taxon>Gnathifera</taxon>
        <taxon>Rotifera</taxon>
        <taxon>Eurotatoria</taxon>
        <taxon>Bdelloidea</taxon>
        <taxon>Adinetida</taxon>
        <taxon>Adinetidae</taxon>
        <taxon>Adineta</taxon>
    </lineage>
</organism>
<dbReference type="NCBIfam" id="TIGR04336">
    <property type="entry name" value="AmmeMemoSam_B"/>
    <property type="match status" value="1"/>
</dbReference>
<protein>
    <submittedName>
        <fullName evidence="2">Uncharacterized protein</fullName>
    </submittedName>
</protein>
<sequence length="305" mass="34490">MSNNSIREASHAGSWYESDGNYLDQQLATWLQEANSSTNGQLKARAIIAPHAGYSYSGPTAAYAYKYIDPTDIDHVFLLGPSHHYSLTTCALTNHTLYQTPLYNIQIDTQISSGLHKTGLFSLMNKQQDSDEHSLEMHLPYIAKIFEKKRKDFKLVPILVGSLDSSKLEKYGQLLAPYLCNPRILFVISSDFCHWGRRFSYNPHDPADGEIWQFIEKLDHKGMELIEKMSLPDFHNYLRSTDNTICGRYPISLLLATIDQAKKVIPSNQLPKFHMQFVKYAQSSQVKKSNDSSVSYASAVLTVVG</sequence>
<dbReference type="InterPro" id="IPR002737">
    <property type="entry name" value="MEMO1_fam"/>
</dbReference>
<gene>
    <name evidence="2" type="ORF">IZO911_LOCUS21023</name>
    <name evidence="3" type="ORF">KXQ929_LOCUS27283</name>
</gene>
<dbReference type="PANTHER" id="PTHR11060:SF0">
    <property type="entry name" value="PROTEIN MEMO1"/>
    <property type="match status" value="1"/>
</dbReference>
<name>A0A814LIF5_9BILA</name>
<evidence type="ECO:0000313" key="4">
    <source>
        <dbReference type="Proteomes" id="UP000663860"/>
    </source>
</evidence>
<dbReference type="HAMAP" id="MF_00055">
    <property type="entry name" value="MEMO1"/>
    <property type="match status" value="1"/>
</dbReference>
<dbReference type="EMBL" id="CAJNOE010000223">
    <property type="protein sequence ID" value="CAF1063751.1"/>
    <property type="molecule type" value="Genomic_DNA"/>
</dbReference>